<dbReference type="GO" id="GO:0006508">
    <property type="term" value="P:proteolysis"/>
    <property type="evidence" value="ECO:0007669"/>
    <property type="project" value="InterPro"/>
</dbReference>
<keyword evidence="2" id="KW-0865">Zymogen</keyword>
<feature type="compositionally biased region" description="Acidic residues" evidence="3">
    <location>
        <begin position="57"/>
        <end position="71"/>
    </location>
</feature>
<dbReference type="Proteomes" id="UP001147747">
    <property type="component" value="Unassembled WGS sequence"/>
</dbReference>
<dbReference type="GeneID" id="81371741"/>
<gene>
    <name evidence="5" type="ORF">N7509_008124</name>
</gene>
<dbReference type="SUPFAM" id="SSF52743">
    <property type="entry name" value="Subtilisin-like"/>
    <property type="match status" value="1"/>
</dbReference>
<evidence type="ECO:0000256" key="3">
    <source>
        <dbReference type="SAM" id="MobiDB-lite"/>
    </source>
</evidence>
<dbReference type="Pfam" id="PF05922">
    <property type="entry name" value="Inhibitor_I9"/>
    <property type="match status" value="1"/>
</dbReference>
<keyword evidence="6" id="KW-1185">Reference proteome</keyword>
<evidence type="ECO:0000313" key="6">
    <source>
        <dbReference type="Proteomes" id="UP001147747"/>
    </source>
</evidence>
<dbReference type="RefSeq" id="XP_056488312.1">
    <property type="nucleotide sequence ID" value="XM_056632761.1"/>
</dbReference>
<evidence type="ECO:0000259" key="4">
    <source>
        <dbReference type="Pfam" id="PF05922"/>
    </source>
</evidence>
<evidence type="ECO:0000256" key="2">
    <source>
        <dbReference type="ARBA" id="ARBA00023145"/>
    </source>
</evidence>
<dbReference type="Gene3D" id="3.40.50.200">
    <property type="entry name" value="Peptidase S8/S53 domain"/>
    <property type="match status" value="1"/>
</dbReference>
<dbReference type="InterPro" id="IPR036852">
    <property type="entry name" value="Peptidase_S8/S53_dom_sf"/>
</dbReference>
<feature type="region of interest" description="Disordered" evidence="3">
    <location>
        <begin position="1"/>
        <end position="165"/>
    </location>
</feature>
<feature type="domain" description="Inhibitor I9" evidence="4">
    <location>
        <begin position="195"/>
        <end position="268"/>
    </location>
</feature>
<proteinExistence type="predicted"/>
<protein>
    <recommendedName>
        <fullName evidence="4">Inhibitor I9 domain-containing protein</fullName>
    </recommendedName>
</protein>
<dbReference type="OrthoDB" id="206201at2759"/>
<keyword evidence="1" id="KW-0732">Signal</keyword>
<reference evidence="5" key="2">
    <citation type="journal article" date="2023" name="IMA Fungus">
        <title>Comparative genomic study of the Penicillium genus elucidates a diverse pangenome and 15 lateral gene transfer events.</title>
        <authorList>
            <person name="Petersen C."/>
            <person name="Sorensen T."/>
            <person name="Nielsen M.R."/>
            <person name="Sondergaard T.E."/>
            <person name="Sorensen J.L."/>
            <person name="Fitzpatrick D.A."/>
            <person name="Frisvad J.C."/>
            <person name="Nielsen K.L."/>
        </authorList>
    </citation>
    <scope>NUCLEOTIDE SEQUENCE</scope>
    <source>
        <strain evidence="5">IBT 29677</strain>
    </source>
</reference>
<dbReference type="EMBL" id="JAPZBU010000008">
    <property type="protein sequence ID" value="KAJ5392634.1"/>
    <property type="molecule type" value="Genomic_DNA"/>
</dbReference>
<reference evidence="5" key="1">
    <citation type="submission" date="2022-12" db="EMBL/GenBank/DDBJ databases">
        <authorList>
            <person name="Petersen C."/>
        </authorList>
    </citation>
    <scope>NUCLEOTIDE SEQUENCE</scope>
    <source>
        <strain evidence="5">IBT 29677</strain>
    </source>
</reference>
<comment type="caution">
    <text evidence="5">The sequence shown here is derived from an EMBL/GenBank/DDBJ whole genome shotgun (WGS) entry which is preliminary data.</text>
</comment>
<feature type="compositionally biased region" description="Acidic residues" evidence="3">
    <location>
        <begin position="107"/>
        <end position="127"/>
    </location>
</feature>
<sequence>MSQRRFSSRKLPAVSATPSPNPADEQVSVAEEEPTSTGEDTSSTEEETSTTEGEPAATEEEPAATEEEPTATEEKPAATEEEPAATEEEPTATEEEPTATEEKPAATEEEPAATEEEPTATEEEPTATEEKPAATESETTAQEKGSAPGDESSIAGDPIPEGPLPIATISTSNLALSRNYNCVQLVEPTEDGIASYIVELQPNVDSEEITEHIQRIQQLCAETRETSVGIEAHLDTVISGYVGVFTQDLIKVISKDSDIVRSVTTNQVAEMYGDTIIMKTANWGASRISLDGSNWKPSLKADGKWPYRVSRTEKDGDRTAIFLIDEGDFDSSDFVSSIALYMSLLNPNLVFITHAPFQIQPNRILAGDCAQTTIPASHASMMANVMAGDTFGLARRAKFWLHNTPKLSKVSALLAWEAIAKFDFKEANIKAGAGIMCLPFGFADTPKENHPLARALAYLVHTKDIKVVVAAPNNHVSILKNKSNVFADI</sequence>
<dbReference type="GO" id="GO:0004252">
    <property type="term" value="F:serine-type endopeptidase activity"/>
    <property type="evidence" value="ECO:0007669"/>
    <property type="project" value="InterPro"/>
</dbReference>
<accession>A0A9W9W095</accession>
<feature type="compositionally biased region" description="Acidic residues" evidence="3">
    <location>
        <begin position="79"/>
        <end position="99"/>
    </location>
</feature>
<organism evidence="5 6">
    <name type="scientific">Penicillium cosmopolitanum</name>
    <dbReference type="NCBI Taxonomy" id="1131564"/>
    <lineage>
        <taxon>Eukaryota</taxon>
        <taxon>Fungi</taxon>
        <taxon>Dikarya</taxon>
        <taxon>Ascomycota</taxon>
        <taxon>Pezizomycotina</taxon>
        <taxon>Eurotiomycetes</taxon>
        <taxon>Eurotiomycetidae</taxon>
        <taxon>Eurotiales</taxon>
        <taxon>Aspergillaceae</taxon>
        <taxon>Penicillium</taxon>
    </lineage>
</organism>
<evidence type="ECO:0000256" key="1">
    <source>
        <dbReference type="ARBA" id="ARBA00022729"/>
    </source>
</evidence>
<evidence type="ECO:0000313" key="5">
    <source>
        <dbReference type="EMBL" id="KAJ5392634.1"/>
    </source>
</evidence>
<name>A0A9W9W095_9EURO</name>
<dbReference type="InterPro" id="IPR010259">
    <property type="entry name" value="S8pro/Inhibitor_I9"/>
</dbReference>
<dbReference type="AlphaFoldDB" id="A0A9W9W095"/>